<comment type="caution">
    <text evidence="3">The sequence shown here is derived from an EMBL/GenBank/DDBJ whole genome shotgun (WGS) entry which is preliminary data.</text>
</comment>
<proteinExistence type="predicted"/>
<evidence type="ECO:0000313" key="4">
    <source>
        <dbReference type="Proteomes" id="UP000326924"/>
    </source>
</evidence>
<feature type="compositionally biased region" description="Polar residues" evidence="2">
    <location>
        <begin position="119"/>
        <end position="129"/>
    </location>
</feature>
<feature type="compositionally biased region" description="Acidic residues" evidence="2">
    <location>
        <begin position="135"/>
        <end position="151"/>
    </location>
</feature>
<accession>A0A5J5EHG4</accession>
<dbReference type="AlphaFoldDB" id="A0A5J5EHG4"/>
<keyword evidence="4" id="KW-1185">Reference proteome</keyword>
<dbReference type="PANTHER" id="PTHR40422">
    <property type="entry name" value="TRANSLATION MACHINERY-ASSOCIATED PROTEIN 17"/>
    <property type="match status" value="1"/>
</dbReference>
<dbReference type="PANTHER" id="PTHR40422:SF1">
    <property type="entry name" value="TRANSLATION MACHINERY-ASSOCIATED PROTEIN 17"/>
    <property type="match status" value="1"/>
</dbReference>
<keyword evidence="1" id="KW-0175">Coiled coil</keyword>
<dbReference type="InParanoid" id="A0A5J5EHG4"/>
<dbReference type="GO" id="GO:0030674">
    <property type="term" value="F:protein-macromolecule adaptor activity"/>
    <property type="evidence" value="ECO:0007669"/>
    <property type="project" value="TreeGrafter"/>
</dbReference>
<dbReference type="Proteomes" id="UP000326924">
    <property type="component" value="Unassembled WGS sequence"/>
</dbReference>
<protein>
    <submittedName>
        <fullName evidence="3">Uncharacterized protein</fullName>
    </submittedName>
</protein>
<evidence type="ECO:0000256" key="1">
    <source>
        <dbReference type="SAM" id="Coils"/>
    </source>
</evidence>
<dbReference type="EMBL" id="VXIS01000305">
    <property type="protein sequence ID" value="KAA8894860.1"/>
    <property type="molecule type" value="Genomic_DNA"/>
</dbReference>
<feature type="coiled-coil region" evidence="1">
    <location>
        <begin position="15"/>
        <end position="42"/>
    </location>
</feature>
<feature type="compositionally biased region" description="Low complexity" evidence="2">
    <location>
        <begin position="98"/>
        <end position="107"/>
    </location>
</feature>
<dbReference type="OrthoDB" id="548474at2759"/>
<feature type="region of interest" description="Disordered" evidence="2">
    <location>
        <begin position="84"/>
        <end position="151"/>
    </location>
</feature>
<name>A0A5J5EHG4_9PEZI</name>
<gene>
    <name evidence="3" type="ORF">FN846DRAFT_972314</name>
</gene>
<dbReference type="GO" id="GO:0070682">
    <property type="term" value="P:proteasome regulatory particle assembly"/>
    <property type="evidence" value="ECO:0007669"/>
    <property type="project" value="InterPro"/>
</dbReference>
<organism evidence="3 4">
    <name type="scientific">Sphaerosporella brunnea</name>
    <dbReference type="NCBI Taxonomy" id="1250544"/>
    <lineage>
        <taxon>Eukaryota</taxon>
        <taxon>Fungi</taxon>
        <taxon>Dikarya</taxon>
        <taxon>Ascomycota</taxon>
        <taxon>Pezizomycotina</taxon>
        <taxon>Pezizomycetes</taxon>
        <taxon>Pezizales</taxon>
        <taxon>Pyronemataceae</taxon>
        <taxon>Sphaerosporella</taxon>
    </lineage>
</organism>
<evidence type="ECO:0000313" key="3">
    <source>
        <dbReference type="EMBL" id="KAA8894860.1"/>
    </source>
</evidence>
<dbReference type="InterPro" id="IPR038966">
    <property type="entry name" value="TMA17"/>
</dbReference>
<sequence>MSSTSAPIAPEAFQAAIADLELEQLHAEASRLQNSIFHLERSNIALEEFRDDEDCRLAIQENVETIARQTERIDMIRNEVEKRGFSMPCGEREEEGMAATGNGNSAGVSGGVNGDALTAQVTNGNGSSRGQHDTDTEDNSREEEEEEGVYL</sequence>
<reference evidence="3 4" key="1">
    <citation type="submission" date="2019-09" db="EMBL/GenBank/DDBJ databases">
        <title>Draft genome of the ectomycorrhizal ascomycete Sphaerosporella brunnea.</title>
        <authorList>
            <consortium name="DOE Joint Genome Institute"/>
            <person name="Benucci G.M."/>
            <person name="Marozzi G."/>
            <person name="Antonielli L."/>
            <person name="Sanchez S."/>
            <person name="Marco P."/>
            <person name="Wang X."/>
            <person name="Falini L.B."/>
            <person name="Barry K."/>
            <person name="Haridas S."/>
            <person name="Lipzen A."/>
            <person name="Labutti K."/>
            <person name="Grigoriev I.V."/>
            <person name="Murat C."/>
            <person name="Martin F."/>
            <person name="Albertini E."/>
            <person name="Donnini D."/>
            <person name="Bonito G."/>
        </authorList>
    </citation>
    <scope>NUCLEOTIDE SEQUENCE [LARGE SCALE GENOMIC DNA]</scope>
    <source>
        <strain evidence="3 4">Sb_GMNB300</strain>
    </source>
</reference>
<evidence type="ECO:0000256" key="2">
    <source>
        <dbReference type="SAM" id="MobiDB-lite"/>
    </source>
</evidence>